<evidence type="ECO:0000256" key="2">
    <source>
        <dbReference type="ARBA" id="ARBA00022692"/>
    </source>
</evidence>
<evidence type="ECO:0000256" key="3">
    <source>
        <dbReference type="ARBA" id="ARBA00022729"/>
    </source>
</evidence>
<protein>
    <submittedName>
        <fullName evidence="12">Interleukin 7 receptor</fullName>
    </submittedName>
</protein>
<reference evidence="12" key="1">
    <citation type="submission" date="2025-08" db="UniProtKB">
        <authorList>
            <consortium name="Ensembl"/>
        </authorList>
    </citation>
    <scope>IDENTIFICATION</scope>
</reference>
<keyword evidence="7" id="KW-0325">Glycoprotein</keyword>
<proteinExistence type="predicted"/>
<dbReference type="InterPro" id="IPR036116">
    <property type="entry name" value="FN3_sf"/>
</dbReference>
<feature type="region of interest" description="Disordered" evidence="8">
    <location>
        <begin position="320"/>
        <end position="350"/>
    </location>
</feature>
<name>A0A3Q2X7P2_HAPBU</name>
<dbReference type="GO" id="GO:0030097">
    <property type="term" value="P:hemopoiesis"/>
    <property type="evidence" value="ECO:0007669"/>
    <property type="project" value="TreeGrafter"/>
</dbReference>
<organism evidence="12 13">
    <name type="scientific">Haplochromis burtoni</name>
    <name type="common">Burton's mouthbrooder</name>
    <name type="synonym">Chromis burtoni</name>
    <dbReference type="NCBI Taxonomy" id="8153"/>
    <lineage>
        <taxon>Eukaryota</taxon>
        <taxon>Metazoa</taxon>
        <taxon>Chordata</taxon>
        <taxon>Craniata</taxon>
        <taxon>Vertebrata</taxon>
        <taxon>Euteleostomi</taxon>
        <taxon>Actinopterygii</taxon>
        <taxon>Neopterygii</taxon>
        <taxon>Teleostei</taxon>
        <taxon>Neoteleostei</taxon>
        <taxon>Acanthomorphata</taxon>
        <taxon>Ovalentaria</taxon>
        <taxon>Cichlomorphae</taxon>
        <taxon>Cichliformes</taxon>
        <taxon>Cichlidae</taxon>
        <taxon>African cichlids</taxon>
        <taxon>Pseudocrenilabrinae</taxon>
        <taxon>Haplochromini</taxon>
        <taxon>Haplochromis</taxon>
    </lineage>
</organism>
<evidence type="ECO:0000313" key="12">
    <source>
        <dbReference type="Ensembl" id="ENSHBUP00000035352.1"/>
    </source>
</evidence>
<accession>A0A3Q2X7P2</accession>
<reference evidence="12" key="2">
    <citation type="submission" date="2025-09" db="UniProtKB">
        <authorList>
            <consortium name="Ensembl"/>
        </authorList>
    </citation>
    <scope>IDENTIFICATION</scope>
</reference>
<dbReference type="OMA" id="QIHRVDD"/>
<dbReference type="InterPro" id="IPR013783">
    <property type="entry name" value="Ig-like_fold"/>
</dbReference>
<feature type="domain" description="Fibronectin type-III" evidence="11">
    <location>
        <begin position="131"/>
        <end position="234"/>
    </location>
</feature>
<dbReference type="Ensembl" id="ENSHBUT00000036253.1">
    <property type="protein sequence ID" value="ENSHBUP00000035352.1"/>
    <property type="gene ID" value="ENSHBUG00000023454.1"/>
</dbReference>
<evidence type="ECO:0000259" key="11">
    <source>
        <dbReference type="PROSITE" id="PS50853"/>
    </source>
</evidence>
<keyword evidence="2 9" id="KW-0812">Transmembrane</keyword>
<dbReference type="PANTHER" id="PTHR23037">
    <property type="entry name" value="CYTOKINE RECEPTOR"/>
    <property type="match status" value="1"/>
</dbReference>
<evidence type="ECO:0000256" key="10">
    <source>
        <dbReference type="SAM" id="SignalP"/>
    </source>
</evidence>
<evidence type="ECO:0000256" key="1">
    <source>
        <dbReference type="ARBA" id="ARBA00004479"/>
    </source>
</evidence>
<feature type="transmembrane region" description="Helical" evidence="9">
    <location>
        <begin position="247"/>
        <end position="271"/>
    </location>
</feature>
<keyword evidence="5 9" id="KW-0472">Membrane</keyword>
<dbReference type="Proteomes" id="UP000264840">
    <property type="component" value="Unplaced"/>
</dbReference>
<sequence length="431" mass="48900">MQFGWRIAVMLLLLPAVCEAQSGDGDPDMEPRISCTSHIMMKRCNLTCKLLEGRNDDEDDEEGGGDGGDSIERMTLCYLHYDSNVMVKCMETYSDTFSSPDLKPLSELRLTVHLKSGGRISQKLYLKNIVKPMSPQVFNITFQEESNEAKIWIQIPYQKDYLKVKNQEFQFQIETAGEIMIQNTSSQDFININMGYLKKGSKYYVKVRARTLPKIFQGTWSEWSETFTFLTPENLQKQTSGVQVEPYQVRVCLVSLLMVTFSIIIIIIILWKNKIFTYMWPSIPHPKQTLVQICKPNNPLLLTFRPEVLSDLKVYPVETTAREETEPAISPASAAAYSTQSSEPCSTQSLDCRSTASASTEELELSALLSRSSSEAEDSLSSCSPSPIDILQLGERPEQPEQQFEVNDFEVFGANRQEEAYVTMSSFYKIK</sequence>
<dbReference type="SUPFAM" id="SSF49265">
    <property type="entry name" value="Fibronectin type III"/>
    <property type="match status" value="1"/>
</dbReference>
<evidence type="ECO:0000256" key="7">
    <source>
        <dbReference type="ARBA" id="ARBA00023180"/>
    </source>
</evidence>
<dbReference type="AlphaFoldDB" id="A0A3Q2X7P2"/>
<dbReference type="RefSeq" id="XP_005947645.1">
    <property type="nucleotide sequence ID" value="XM_005947583.3"/>
</dbReference>
<feature type="compositionally biased region" description="Low complexity" evidence="8">
    <location>
        <begin position="376"/>
        <end position="386"/>
    </location>
</feature>
<dbReference type="CDD" id="cd00063">
    <property type="entry name" value="FN3"/>
    <property type="match status" value="1"/>
</dbReference>
<feature type="region of interest" description="Disordered" evidence="8">
    <location>
        <begin position="376"/>
        <end position="398"/>
    </location>
</feature>
<dbReference type="STRING" id="8153.ENSHBUP00000035352"/>
<dbReference type="GeneID" id="102313039"/>
<feature type="chain" id="PRO_5018551158" evidence="10">
    <location>
        <begin position="21"/>
        <end position="431"/>
    </location>
</feature>
<evidence type="ECO:0000256" key="5">
    <source>
        <dbReference type="ARBA" id="ARBA00023136"/>
    </source>
</evidence>
<dbReference type="PANTHER" id="PTHR23037:SF27">
    <property type="entry name" value="INTERLEUKIN-7 RECEPTOR SUBUNIT ALPHA"/>
    <property type="match status" value="1"/>
</dbReference>
<evidence type="ECO:0000256" key="4">
    <source>
        <dbReference type="ARBA" id="ARBA00022989"/>
    </source>
</evidence>
<dbReference type="Gene3D" id="2.60.40.10">
    <property type="entry name" value="Immunoglobulins"/>
    <property type="match status" value="1"/>
</dbReference>
<keyword evidence="3 10" id="KW-0732">Signal</keyword>
<keyword evidence="6" id="KW-0675">Receptor</keyword>
<dbReference type="OrthoDB" id="8611929at2759"/>
<dbReference type="InterPro" id="IPR003961">
    <property type="entry name" value="FN3_dom"/>
</dbReference>
<dbReference type="GO" id="GO:0009897">
    <property type="term" value="C:external side of plasma membrane"/>
    <property type="evidence" value="ECO:0007669"/>
    <property type="project" value="TreeGrafter"/>
</dbReference>
<dbReference type="GO" id="GO:0004896">
    <property type="term" value="F:cytokine receptor activity"/>
    <property type="evidence" value="ECO:0007669"/>
    <property type="project" value="InterPro"/>
</dbReference>
<evidence type="ECO:0000256" key="6">
    <source>
        <dbReference type="ARBA" id="ARBA00023170"/>
    </source>
</evidence>
<dbReference type="GO" id="GO:0046427">
    <property type="term" value="P:positive regulation of receptor signaling pathway via JAK-STAT"/>
    <property type="evidence" value="ECO:0007669"/>
    <property type="project" value="TreeGrafter"/>
</dbReference>
<keyword evidence="4 9" id="KW-1133">Transmembrane helix</keyword>
<dbReference type="CTD" id="3575"/>
<dbReference type="PROSITE" id="PS01355">
    <property type="entry name" value="HEMATOPO_REC_S_F1"/>
    <property type="match status" value="1"/>
</dbReference>
<evidence type="ECO:0000256" key="8">
    <source>
        <dbReference type="SAM" id="MobiDB-lite"/>
    </source>
</evidence>
<comment type="subcellular location">
    <subcellularLocation>
        <location evidence="1">Membrane</location>
        <topology evidence="1">Single-pass type I membrane protein</topology>
    </subcellularLocation>
</comment>
<evidence type="ECO:0000313" key="13">
    <source>
        <dbReference type="Proteomes" id="UP000264840"/>
    </source>
</evidence>
<evidence type="ECO:0000256" key="9">
    <source>
        <dbReference type="SAM" id="Phobius"/>
    </source>
</evidence>
<dbReference type="InterPro" id="IPR003531">
    <property type="entry name" value="Hempt_rcpt_S_F1_CS"/>
</dbReference>
<dbReference type="GeneTree" id="ENSGT00510000049239"/>
<feature type="signal peptide" evidence="10">
    <location>
        <begin position="1"/>
        <end position="20"/>
    </location>
</feature>
<keyword evidence="13" id="KW-1185">Reference proteome</keyword>
<feature type="compositionally biased region" description="Polar residues" evidence="8">
    <location>
        <begin position="337"/>
        <end position="350"/>
    </location>
</feature>
<feature type="compositionally biased region" description="Low complexity" evidence="8">
    <location>
        <begin position="327"/>
        <end position="336"/>
    </location>
</feature>
<dbReference type="PROSITE" id="PS50853">
    <property type="entry name" value="FN3"/>
    <property type="match status" value="1"/>
</dbReference>